<comment type="caution">
    <text evidence="4">The sequence shown here is derived from an EMBL/GenBank/DDBJ whole genome shotgun (WGS) entry which is preliminary data.</text>
</comment>
<dbReference type="InterPro" id="IPR014729">
    <property type="entry name" value="Rossmann-like_a/b/a_fold"/>
</dbReference>
<evidence type="ECO:0000256" key="1">
    <source>
        <dbReference type="ARBA" id="ARBA00005817"/>
    </source>
</evidence>
<gene>
    <name evidence="4" type="ORF">K7K06_17305</name>
</gene>
<evidence type="ECO:0000313" key="4">
    <source>
        <dbReference type="EMBL" id="MCW6057414.1"/>
    </source>
</evidence>
<dbReference type="PANTHER" id="PTHR43153:SF1">
    <property type="entry name" value="ELECTRON TRANSFER FLAVOPROTEIN SUBUNIT ALPHA, MITOCHONDRIAL"/>
    <property type="match status" value="1"/>
</dbReference>
<accession>A0ABT3LLT0</accession>
<name>A0ABT3LLT0_9PSED</name>
<dbReference type="InterPro" id="IPR029035">
    <property type="entry name" value="DHS-like_NAD/FAD-binding_dom"/>
</dbReference>
<dbReference type="Gene3D" id="3.40.50.1220">
    <property type="entry name" value="TPP-binding domain"/>
    <property type="match status" value="1"/>
</dbReference>
<keyword evidence="2" id="KW-0813">Transport</keyword>
<comment type="similarity">
    <text evidence="1">Belongs to the ETF alpha-subunit/FixB family.</text>
</comment>
<reference evidence="4" key="1">
    <citation type="submission" date="2021-08" db="EMBL/GenBank/DDBJ databases">
        <title>Characterization of Pseudomonas fragariae.</title>
        <authorList>
            <person name="Carvalho R."/>
            <person name="Marin M."/>
        </authorList>
    </citation>
    <scope>NUCLEOTIDE SEQUENCE</scope>
    <source>
        <strain evidence="4">17</strain>
    </source>
</reference>
<dbReference type="PANTHER" id="PTHR43153">
    <property type="entry name" value="ELECTRON TRANSFER FLAVOPROTEIN ALPHA"/>
    <property type="match status" value="1"/>
</dbReference>
<keyword evidence="5" id="KW-1185">Reference proteome</keyword>
<evidence type="ECO:0000259" key="3">
    <source>
        <dbReference type="SMART" id="SM00893"/>
    </source>
</evidence>
<dbReference type="InterPro" id="IPR014731">
    <property type="entry name" value="ETF_asu_C"/>
</dbReference>
<dbReference type="Pfam" id="PF01012">
    <property type="entry name" value="ETF"/>
    <property type="match status" value="1"/>
</dbReference>
<dbReference type="InterPro" id="IPR001308">
    <property type="entry name" value="ETF_a/FixB"/>
</dbReference>
<evidence type="ECO:0000256" key="2">
    <source>
        <dbReference type="ARBA" id="ARBA00022982"/>
    </source>
</evidence>
<dbReference type="SUPFAM" id="SSF52402">
    <property type="entry name" value="Adenine nucleotide alpha hydrolases-like"/>
    <property type="match status" value="1"/>
</dbReference>
<feature type="domain" description="Electron transfer flavoprotein alpha/beta-subunit N-terminal" evidence="3">
    <location>
        <begin position="91"/>
        <end position="271"/>
    </location>
</feature>
<dbReference type="InterPro" id="IPR014730">
    <property type="entry name" value="ETF_a/b_N"/>
</dbReference>
<dbReference type="Pfam" id="PF00766">
    <property type="entry name" value="ETF_alpha"/>
    <property type="match status" value="1"/>
</dbReference>
<dbReference type="EMBL" id="JAINZM010000019">
    <property type="protein sequence ID" value="MCW6057414.1"/>
    <property type="molecule type" value="Genomic_DNA"/>
</dbReference>
<keyword evidence="2" id="KW-0249">Electron transport</keyword>
<evidence type="ECO:0000313" key="5">
    <source>
        <dbReference type="Proteomes" id="UP001142690"/>
    </source>
</evidence>
<proteinExistence type="inferred from homology"/>
<dbReference type="SMART" id="SM00893">
    <property type="entry name" value="ETF"/>
    <property type="match status" value="1"/>
</dbReference>
<dbReference type="SUPFAM" id="SSF52467">
    <property type="entry name" value="DHS-like NAD/FAD-binding domain"/>
    <property type="match status" value="1"/>
</dbReference>
<organism evidence="4 5">
    <name type="scientific">Pseudomonas fragariae</name>
    <name type="common">ex Marin et al. 2024</name>
    <dbReference type="NCBI Taxonomy" id="3080056"/>
    <lineage>
        <taxon>Bacteria</taxon>
        <taxon>Pseudomonadati</taxon>
        <taxon>Pseudomonadota</taxon>
        <taxon>Gammaproteobacteria</taxon>
        <taxon>Pseudomonadales</taxon>
        <taxon>Pseudomonadaceae</taxon>
        <taxon>Pseudomonas</taxon>
    </lineage>
</organism>
<sequence>MSDLIRRDPRAEWIARNRLHPLHAAMQPVQNSWMGPNGLMRKNLHGQGFIGPNGIKRIDRSGAQQGGAVKRSAAVEVQLPLHAVAEPGFYITVVPNMVGGRLSSHDRDLLGLARQLAGAEGAVLAVVFGEHKETAFDTAGADRLLIIDGAEFDGYSPEQRVQGLRAVDNQFNPRHWLLPDSRSGGGELGRRFAASIGERPATRVWQVKDQLCISRAGAGREDLVRPLARLILAAVECAEPVSETRHEALPVELSTGVARSLPRIEDLGAVAVDPGVIPMAEAEFILSGGNGVRDWDLFHQAAAALGATEGASRVAVDDGFMGRERQVGASGTWVTARVYVAVGISGAIQHLQGIGACDKVIAINLDAGCDMVKRADLSVIGESAEVLTALIAAVQAWRSGGKRDAA</sequence>
<protein>
    <submittedName>
        <fullName evidence="4">Electron transfer flavoprotein subunit alpha/FixB family protein</fullName>
    </submittedName>
</protein>
<dbReference type="Proteomes" id="UP001142690">
    <property type="component" value="Unassembled WGS sequence"/>
</dbReference>
<dbReference type="Gene3D" id="3.40.50.620">
    <property type="entry name" value="HUPs"/>
    <property type="match status" value="1"/>
</dbReference>